<dbReference type="AlphaFoldDB" id="A0A7D9IWE8"/>
<accession>A0A7D9IWE8</accession>
<dbReference type="InterPro" id="IPR032675">
    <property type="entry name" value="LRR_dom_sf"/>
</dbReference>
<comment type="subcellular location">
    <subcellularLocation>
        <location evidence="1">Membrane</location>
    </subcellularLocation>
</comment>
<dbReference type="Proteomes" id="UP001152795">
    <property type="component" value="Unassembled WGS sequence"/>
</dbReference>
<evidence type="ECO:0000256" key="4">
    <source>
        <dbReference type="ARBA" id="ARBA00023136"/>
    </source>
</evidence>
<keyword evidence="5" id="KW-0325">Glycoprotein</keyword>
<dbReference type="PANTHER" id="PTHR45974">
    <property type="entry name" value="RECEPTOR-LIKE PROTEIN 55"/>
    <property type="match status" value="1"/>
</dbReference>
<proteinExistence type="predicted"/>
<keyword evidence="2" id="KW-0732">Signal</keyword>
<name>A0A7D9IWE8_PARCT</name>
<keyword evidence="7" id="KW-1185">Reference proteome</keyword>
<dbReference type="PANTHER" id="PTHR45974:SF29">
    <property type="entry name" value="PROTEIN KINASE DOMAIN-CONTAINING PROTEIN"/>
    <property type="match status" value="1"/>
</dbReference>
<organism evidence="6 7">
    <name type="scientific">Paramuricea clavata</name>
    <name type="common">Red gorgonian</name>
    <name type="synonym">Violescent sea-whip</name>
    <dbReference type="NCBI Taxonomy" id="317549"/>
    <lineage>
        <taxon>Eukaryota</taxon>
        <taxon>Metazoa</taxon>
        <taxon>Cnidaria</taxon>
        <taxon>Anthozoa</taxon>
        <taxon>Octocorallia</taxon>
        <taxon>Malacalcyonacea</taxon>
        <taxon>Plexauridae</taxon>
        <taxon>Paramuricea</taxon>
    </lineage>
</organism>
<evidence type="ECO:0000313" key="7">
    <source>
        <dbReference type="Proteomes" id="UP001152795"/>
    </source>
</evidence>
<keyword evidence="4" id="KW-0472">Membrane</keyword>
<evidence type="ECO:0000256" key="3">
    <source>
        <dbReference type="ARBA" id="ARBA00022737"/>
    </source>
</evidence>
<dbReference type="Pfam" id="PF13855">
    <property type="entry name" value="LRR_8"/>
    <property type="match status" value="1"/>
</dbReference>
<dbReference type="SUPFAM" id="SSF52058">
    <property type="entry name" value="L domain-like"/>
    <property type="match status" value="1"/>
</dbReference>
<dbReference type="EMBL" id="CACRXK020009100">
    <property type="protein sequence ID" value="CAB4016396.1"/>
    <property type="molecule type" value="Genomic_DNA"/>
</dbReference>
<dbReference type="OrthoDB" id="5959161at2759"/>
<dbReference type="GO" id="GO:0016020">
    <property type="term" value="C:membrane"/>
    <property type="evidence" value="ECO:0007669"/>
    <property type="project" value="UniProtKB-SubCell"/>
</dbReference>
<evidence type="ECO:0000256" key="2">
    <source>
        <dbReference type="ARBA" id="ARBA00022729"/>
    </source>
</evidence>
<evidence type="ECO:0000313" key="6">
    <source>
        <dbReference type="EMBL" id="CAB4016396.1"/>
    </source>
</evidence>
<gene>
    <name evidence="6" type="ORF">PACLA_8A008646</name>
</gene>
<reference evidence="6" key="1">
    <citation type="submission" date="2020-04" db="EMBL/GenBank/DDBJ databases">
        <authorList>
            <person name="Alioto T."/>
            <person name="Alioto T."/>
            <person name="Gomez Garrido J."/>
        </authorList>
    </citation>
    <scope>NUCLEOTIDE SEQUENCE</scope>
    <source>
        <strain evidence="6">A484AB</strain>
    </source>
</reference>
<dbReference type="InterPro" id="IPR000742">
    <property type="entry name" value="EGF"/>
</dbReference>
<sequence>MTATISDVISSNMTRLRRLCISFSGIYGEIPWDLILQLDNLEKIQLCCMNQTKLYGTIPHDIDRLPNLQLLSLGENNIKGDLPLRIRNLTKLWFLDLEYAKLNSGAMWYFSNMSQLTSIHLTNCGLGGTIPNGFGKSHPNMLELRLYGNKLEGQISDCFNGFRQITQLILGSNKLYGLLPATLNKLQTLQVLDLSNNNFTGFAANFSFNSQLQILYLHGNIHLKIDGNRLLRALQPCWYTLRMLVASNCGLKGELSNSLWNFQQVMYIDLSNNSLIGHAPINDAYNMVYLFYLALASNNFTGELPMGFFAPLKSLTYLDVRQNWFLKSKDTFPNLYMKVTYSVKIQRNTFSCPTIHLSNSGGRVEMDPEYYDYSLCFCNGGYYGYRKYCEPCMKGGSCEAKASIKNETQTSPTTNQIEVKMNVEKGYWPCCGDFGNVTKLVKCSQQKMFDDEICNPSGRCKCELQLLNGHHLKTTCNSTCVCRHGNKGRFCSQCIDGYYKKVADLATATKRPNDDIARFATLLMVR</sequence>
<dbReference type="InterPro" id="IPR002049">
    <property type="entry name" value="LE_dom"/>
</dbReference>
<dbReference type="Pfam" id="PF00560">
    <property type="entry name" value="LRR_1"/>
    <property type="match status" value="1"/>
</dbReference>
<dbReference type="Gene3D" id="3.80.10.10">
    <property type="entry name" value="Ribonuclease Inhibitor"/>
    <property type="match status" value="3"/>
</dbReference>
<dbReference type="InterPro" id="IPR001611">
    <property type="entry name" value="Leu-rich_rpt"/>
</dbReference>
<evidence type="ECO:0000256" key="5">
    <source>
        <dbReference type="ARBA" id="ARBA00023180"/>
    </source>
</evidence>
<dbReference type="PROSITE" id="PS01186">
    <property type="entry name" value="EGF_2"/>
    <property type="match status" value="1"/>
</dbReference>
<keyword evidence="3" id="KW-0677">Repeat</keyword>
<protein>
    <submittedName>
        <fullName evidence="6">Leucine-rich repeat-containing DDB_G0281931</fullName>
    </submittedName>
</protein>
<evidence type="ECO:0000256" key="1">
    <source>
        <dbReference type="ARBA" id="ARBA00004370"/>
    </source>
</evidence>
<dbReference type="CDD" id="cd00055">
    <property type="entry name" value="EGF_Lam"/>
    <property type="match status" value="1"/>
</dbReference>
<comment type="caution">
    <text evidence="6">The sequence shown here is derived from an EMBL/GenBank/DDBJ whole genome shotgun (WGS) entry which is preliminary data.</text>
</comment>